<reference evidence="3 4" key="1">
    <citation type="journal article" date="2021" name="Sci. Rep.">
        <title>The genome of the diatom Chaetoceros tenuissimus carries an ancient integrated fragment of an extant virus.</title>
        <authorList>
            <person name="Hongo Y."/>
            <person name="Kimura K."/>
            <person name="Takaki Y."/>
            <person name="Yoshida Y."/>
            <person name="Baba S."/>
            <person name="Kobayashi G."/>
            <person name="Nagasaki K."/>
            <person name="Hano T."/>
            <person name="Tomaru Y."/>
        </authorList>
    </citation>
    <scope>NUCLEOTIDE SEQUENCE [LARGE SCALE GENOMIC DNA]</scope>
    <source>
        <strain evidence="3 4">NIES-3715</strain>
    </source>
</reference>
<gene>
    <name evidence="3" type="ORF">CTEN210_12995</name>
</gene>
<feature type="compositionally biased region" description="Polar residues" evidence="1">
    <location>
        <begin position="234"/>
        <end position="243"/>
    </location>
</feature>
<dbReference type="Proteomes" id="UP001054902">
    <property type="component" value="Unassembled WGS sequence"/>
</dbReference>
<keyword evidence="2" id="KW-0812">Transmembrane</keyword>
<proteinExistence type="predicted"/>
<dbReference type="PANTHER" id="PTHR36220">
    <property type="entry name" value="UNNAMED PRODUCT"/>
    <property type="match status" value="1"/>
</dbReference>
<feature type="region of interest" description="Disordered" evidence="1">
    <location>
        <begin position="1"/>
        <end position="98"/>
    </location>
</feature>
<dbReference type="PANTHER" id="PTHR36220:SF1">
    <property type="entry name" value="GAMMA TUBULIN COMPLEX COMPONENT C-TERMINAL DOMAIN-CONTAINING PROTEIN"/>
    <property type="match status" value="1"/>
</dbReference>
<evidence type="ECO:0000313" key="3">
    <source>
        <dbReference type="EMBL" id="GFH56519.1"/>
    </source>
</evidence>
<dbReference type="Gene3D" id="2.130.10.130">
    <property type="entry name" value="Integrin alpha, N-terminal"/>
    <property type="match status" value="2"/>
</dbReference>
<evidence type="ECO:0000256" key="1">
    <source>
        <dbReference type="SAM" id="MobiDB-lite"/>
    </source>
</evidence>
<feature type="compositionally biased region" description="Low complexity" evidence="1">
    <location>
        <begin position="29"/>
        <end position="42"/>
    </location>
</feature>
<keyword evidence="4" id="KW-1185">Reference proteome</keyword>
<feature type="transmembrane region" description="Helical" evidence="2">
    <location>
        <begin position="145"/>
        <end position="165"/>
    </location>
</feature>
<feature type="compositionally biased region" description="Low complexity" evidence="1">
    <location>
        <begin position="202"/>
        <end position="233"/>
    </location>
</feature>
<evidence type="ECO:0000313" key="4">
    <source>
        <dbReference type="Proteomes" id="UP001054902"/>
    </source>
</evidence>
<evidence type="ECO:0000256" key="2">
    <source>
        <dbReference type="SAM" id="Phobius"/>
    </source>
</evidence>
<feature type="region of interest" description="Disordered" evidence="1">
    <location>
        <begin position="280"/>
        <end position="299"/>
    </location>
</feature>
<keyword evidence="2" id="KW-0472">Membrane</keyword>
<feature type="compositionally biased region" description="Polar residues" evidence="1">
    <location>
        <begin position="179"/>
        <end position="197"/>
    </location>
</feature>
<dbReference type="InterPro" id="IPR028994">
    <property type="entry name" value="Integrin_alpha_N"/>
</dbReference>
<accession>A0AAD3D5P3</accession>
<dbReference type="AlphaFoldDB" id="A0AAD3D5P3"/>
<comment type="caution">
    <text evidence="3">The sequence shown here is derived from an EMBL/GenBank/DDBJ whole genome shotgun (WGS) entry which is preliminary data.</text>
</comment>
<feature type="compositionally biased region" description="Basic and acidic residues" evidence="1">
    <location>
        <begin position="1"/>
        <end position="11"/>
    </location>
</feature>
<protein>
    <submittedName>
        <fullName evidence="3">Uncharacterized protein</fullName>
    </submittedName>
</protein>
<feature type="compositionally biased region" description="Low complexity" evidence="1">
    <location>
        <begin position="244"/>
        <end position="267"/>
    </location>
</feature>
<keyword evidence="2" id="KW-1133">Transmembrane helix</keyword>
<sequence>MKDNGKDKEEVQDSLPIEGTQEIESNDYLLSPKKSEPSLLTSIETENNDHLAQSSHDGYSAPENVNQTSDEHISPTGNEEEDHDKYESSFSNPQHSVLQTNCIEENERRSLFEAIGHNEHVVEDEEDEEDESRSTFLSCLQRHKVTLGLLCFVLLIGVLIGYAAGKVSRNLNRDILGSNSPSYMPITRPTQSLSSLPSIGISESPSEKTSTSPSFGPSSAPSYSSMSPSLTQSNLPTYHSSFQPSINTSSNPSSMPTSSSSNNPSSVPSYISVKASSMPSIEPSQTSFPSFSERPSSMPTWRPPNLIGEIISQTKWNDFAGTSISLSADGKTLAVGAHGQYQSFGKVYVYFYNGLTWQPKGNNIIGYKEINDNFGDSVSISAVGNTLAVSAPHRYWAAPGYVFVYIFDDFDWKLSHTSHGSKTTGISSYGFSVLLSNDGNVLAVAEPYTPAYEGTIGLIHVYHYNKFQWEQKGDTIYKFTRDDMRTDSKQSISLSPDGNTIAVGSPYNNGDVPESGQVHVFYFDGSQWQYKGNSINGEQERELFGLSVSLSFDGNVVAIGAQGFDFHEGRTYSNGRARVYEFDGLAWNPKGKENHKIDGINSHWKQNEIYWFVHVFSYNFSTSKWDLVELFDRDTWIESFSLSSDGKILAVGENTQGIGKAKVYQLQL</sequence>
<feature type="compositionally biased region" description="Polar residues" evidence="1">
    <location>
        <begin position="88"/>
        <end position="98"/>
    </location>
</feature>
<name>A0AAD3D5P3_9STRA</name>
<dbReference type="EMBL" id="BLLK01000052">
    <property type="protein sequence ID" value="GFH56519.1"/>
    <property type="molecule type" value="Genomic_DNA"/>
</dbReference>
<feature type="compositionally biased region" description="Polar residues" evidence="1">
    <location>
        <begin position="50"/>
        <end position="68"/>
    </location>
</feature>
<dbReference type="SUPFAM" id="SSF82171">
    <property type="entry name" value="DPP6 N-terminal domain-like"/>
    <property type="match status" value="1"/>
</dbReference>
<organism evidence="3 4">
    <name type="scientific">Chaetoceros tenuissimus</name>
    <dbReference type="NCBI Taxonomy" id="426638"/>
    <lineage>
        <taxon>Eukaryota</taxon>
        <taxon>Sar</taxon>
        <taxon>Stramenopiles</taxon>
        <taxon>Ochrophyta</taxon>
        <taxon>Bacillariophyta</taxon>
        <taxon>Coscinodiscophyceae</taxon>
        <taxon>Chaetocerotophycidae</taxon>
        <taxon>Chaetocerotales</taxon>
        <taxon>Chaetocerotaceae</taxon>
        <taxon>Chaetoceros</taxon>
    </lineage>
</organism>
<feature type="region of interest" description="Disordered" evidence="1">
    <location>
        <begin position="179"/>
        <end position="267"/>
    </location>
</feature>